<keyword evidence="5 7" id="KW-1133">Transmembrane helix</keyword>
<evidence type="ECO:0000313" key="9">
    <source>
        <dbReference type="EMBL" id="HIX94134.1"/>
    </source>
</evidence>
<comment type="caution">
    <text evidence="9">The sequence shown here is derived from an EMBL/GenBank/DDBJ whole genome shotgun (WGS) entry which is preliminary data.</text>
</comment>
<dbReference type="InterPro" id="IPR000515">
    <property type="entry name" value="MetI-like"/>
</dbReference>
<accession>A0A9D2BUQ8</accession>
<evidence type="ECO:0000256" key="1">
    <source>
        <dbReference type="ARBA" id="ARBA00004651"/>
    </source>
</evidence>
<keyword evidence="4 7" id="KW-0812">Transmembrane</keyword>
<feature type="transmembrane region" description="Helical" evidence="7">
    <location>
        <begin position="61"/>
        <end position="81"/>
    </location>
</feature>
<evidence type="ECO:0000313" key="10">
    <source>
        <dbReference type="Proteomes" id="UP000886751"/>
    </source>
</evidence>
<feature type="transmembrane region" description="Helical" evidence="7">
    <location>
        <begin position="101"/>
        <end position="118"/>
    </location>
</feature>
<dbReference type="Pfam" id="PF00528">
    <property type="entry name" value="BPD_transp_1"/>
    <property type="match status" value="1"/>
</dbReference>
<evidence type="ECO:0000256" key="3">
    <source>
        <dbReference type="ARBA" id="ARBA00022475"/>
    </source>
</evidence>
<evidence type="ECO:0000256" key="2">
    <source>
        <dbReference type="ARBA" id="ARBA00022448"/>
    </source>
</evidence>
<proteinExistence type="inferred from homology"/>
<dbReference type="PANTHER" id="PTHR30151">
    <property type="entry name" value="ALKANE SULFONATE ABC TRANSPORTER-RELATED, MEMBRANE SUBUNIT"/>
    <property type="match status" value="1"/>
</dbReference>
<dbReference type="Gene3D" id="1.10.3720.10">
    <property type="entry name" value="MetI-like"/>
    <property type="match status" value="1"/>
</dbReference>
<dbReference type="PROSITE" id="PS50928">
    <property type="entry name" value="ABC_TM1"/>
    <property type="match status" value="1"/>
</dbReference>
<dbReference type="PANTHER" id="PTHR30151:SF0">
    <property type="entry name" value="ABC TRANSPORTER PERMEASE PROTEIN MJ0413-RELATED"/>
    <property type="match status" value="1"/>
</dbReference>
<comment type="similarity">
    <text evidence="7">Belongs to the binding-protein-dependent transport system permease family.</text>
</comment>
<organism evidence="9 10">
    <name type="scientific">Candidatus Gemmiger excrementipullorum</name>
    <dbReference type="NCBI Taxonomy" id="2838610"/>
    <lineage>
        <taxon>Bacteria</taxon>
        <taxon>Bacillati</taxon>
        <taxon>Bacillota</taxon>
        <taxon>Clostridia</taxon>
        <taxon>Eubacteriales</taxon>
        <taxon>Gemmiger</taxon>
    </lineage>
</organism>
<dbReference type="SUPFAM" id="SSF161098">
    <property type="entry name" value="MetI-like"/>
    <property type="match status" value="1"/>
</dbReference>
<gene>
    <name evidence="9" type="ORF">H9846_01580</name>
</gene>
<comment type="subcellular location">
    <subcellularLocation>
        <location evidence="1 7">Cell membrane</location>
        <topology evidence="1 7">Multi-pass membrane protein</topology>
    </subcellularLocation>
</comment>
<keyword evidence="6 7" id="KW-0472">Membrane</keyword>
<feature type="transmembrane region" description="Helical" evidence="7">
    <location>
        <begin position="124"/>
        <end position="145"/>
    </location>
</feature>
<dbReference type="GO" id="GO:0005886">
    <property type="term" value="C:plasma membrane"/>
    <property type="evidence" value="ECO:0007669"/>
    <property type="project" value="UniProtKB-SubCell"/>
</dbReference>
<keyword evidence="3" id="KW-1003">Cell membrane</keyword>
<protein>
    <submittedName>
        <fullName evidence="9">ABC transporter permease subunit</fullName>
    </submittedName>
</protein>
<evidence type="ECO:0000256" key="6">
    <source>
        <dbReference type="ARBA" id="ARBA00023136"/>
    </source>
</evidence>
<dbReference type="GO" id="GO:0055085">
    <property type="term" value="P:transmembrane transport"/>
    <property type="evidence" value="ECO:0007669"/>
    <property type="project" value="InterPro"/>
</dbReference>
<evidence type="ECO:0000256" key="7">
    <source>
        <dbReference type="RuleBase" id="RU363032"/>
    </source>
</evidence>
<evidence type="ECO:0000256" key="5">
    <source>
        <dbReference type="ARBA" id="ARBA00022989"/>
    </source>
</evidence>
<reference evidence="9" key="2">
    <citation type="submission" date="2021-04" db="EMBL/GenBank/DDBJ databases">
        <authorList>
            <person name="Gilroy R."/>
        </authorList>
    </citation>
    <scope>NUCLEOTIDE SEQUENCE</scope>
    <source>
        <strain evidence="9">ChiHecec2B26-7398</strain>
    </source>
</reference>
<evidence type="ECO:0000256" key="4">
    <source>
        <dbReference type="ARBA" id="ARBA00022692"/>
    </source>
</evidence>
<name>A0A9D2BUQ8_9FIRM</name>
<reference evidence="9" key="1">
    <citation type="journal article" date="2021" name="PeerJ">
        <title>Extensive microbial diversity within the chicken gut microbiome revealed by metagenomics and culture.</title>
        <authorList>
            <person name="Gilroy R."/>
            <person name="Ravi A."/>
            <person name="Getino M."/>
            <person name="Pursley I."/>
            <person name="Horton D.L."/>
            <person name="Alikhan N.F."/>
            <person name="Baker D."/>
            <person name="Gharbi K."/>
            <person name="Hall N."/>
            <person name="Watson M."/>
            <person name="Adriaenssens E.M."/>
            <person name="Foster-Nyarko E."/>
            <person name="Jarju S."/>
            <person name="Secka A."/>
            <person name="Antonio M."/>
            <person name="Oren A."/>
            <person name="Chaudhuri R.R."/>
            <person name="La Ragione R."/>
            <person name="Hildebrand F."/>
            <person name="Pallen M.J."/>
        </authorList>
    </citation>
    <scope>NUCLEOTIDE SEQUENCE</scope>
    <source>
        <strain evidence="9">ChiHecec2B26-7398</strain>
    </source>
</reference>
<dbReference type="Proteomes" id="UP000886751">
    <property type="component" value="Unassembled WGS sequence"/>
</dbReference>
<dbReference type="EMBL" id="DXEI01000029">
    <property type="protein sequence ID" value="HIX94134.1"/>
    <property type="molecule type" value="Genomic_DNA"/>
</dbReference>
<dbReference type="AlphaFoldDB" id="A0A9D2BUQ8"/>
<evidence type="ECO:0000259" key="8">
    <source>
        <dbReference type="PROSITE" id="PS50928"/>
    </source>
</evidence>
<dbReference type="InterPro" id="IPR035906">
    <property type="entry name" value="MetI-like_sf"/>
</dbReference>
<feature type="domain" description="ABC transmembrane type-1" evidence="8">
    <location>
        <begin position="56"/>
        <end position="240"/>
    </location>
</feature>
<sequence>MTSTTAPKGWQRLAVLAFWLAVWQLAAMTLGHGGLFLATPWQALQALARLLPTAEFWQRIAFSALRILAGFALAVAGGLLLGAGSARWQGLRLLLEPLMQLIRAMPVASFVILALLWVRGANLSVVVSFTHVLPVVYAGVLAGIADTDAQLLEMARVYRLPLAARLRYIWLPGIFPAFCESCIAAMGMCWKSGVSAEVIGLPDHSVGDALYRAKITLSTPDVFAWTLVIVLLSALLSVAAARGLRAAKRRLCGEVRA</sequence>
<keyword evidence="2 7" id="KW-0813">Transport</keyword>
<feature type="transmembrane region" description="Helical" evidence="7">
    <location>
        <begin position="222"/>
        <end position="241"/>
    </location>
</feature>